<protein>
    <recommendedName>
        <fullName evidence="4">PNPLA domain-containing protein</fullName>
    </recommendedName>
</protein>
<evidence type="ECO:0000256" key="1">
    <source>
        <dbReference type="ARBA" id="ARBA00023098"/>
    </source>
</evidence>
<evidence type="ECO:0000259" key="4">
    <source>
        <dbReference type="Pfam" id="PF01734"/>
    </source>
</evidence>
<keyword evidence="1" id="KW-0443">Lipid metabolism</keyword>
<feature type="transmembrane region" description="Helical" evidence="3">
    <location>
        <begin position="400"/>
        <end position="423"/>
    </location>
</feature>
<feature type="transmembrane region" description="Helical" evidence="3">
    <location>
        <begin position="341"/>
        <end position="364"/>
    </location>
</feature>
<feature type="transmembrane region" description="Helical" evidence="3">
    <location>
        <begin position="435"/>
        <end position="456"/>
    </location>
</feature>
<feature type="region of interest" description="Disordered" evidence="2">
    <location>
        <begin position="138"/>
        <end position="159"/>
    </location>
</feature>
<name>A0A3B1B7I1_9ZZZZ</name>
<dbReference type="GO" id="GO:0005829">
    <property type="term" value="C:cytosol"/>
    <property type="evidence" value="ECO:0007669"/>
    <property type="project" value="TreeGrafter"/>
</dbReference>
<dbReference type="GO" id="GO:0004623">
    <property type="term" value="F:phospholipase A2 activity"/>
    <property type="evidence" value="ECO:0007669"/>
    <property type="project" value="TreeGrafter"/>
</dbReference>
<keyword evidence="3" id="KW-0472">Membrane</keyword>
<dbReference type="Gene3D" id="3.40.1090.10">
    <property type="entry name" value="Cytosolic phospholipase A2 catalytic domain"/>
    <property type="match status" value="1"/>
</dbReference>
<dbReference type="EMBL" id="UOFU01000258">
    <property type="protein sequence ID" value="VAX02265.1"/>
    <property type="molecule type" value="Genomic_DNA"/>
</dbReference>
<dbReference type="AlphaFoldDB" id="A0A3B1B7I1"/>
<dbReference type="SUPFAM" id="SSF52151">
    <property type="entry name" value="FabD/lysophospholipase-like"/>
    <property type="match status" value="1"/>
</dbReference>
<dbReference type="PANTHER" id="PTHR10728">
    <property type="entry name" value="CYTOSOLIC PHOSPHOLIPASE A2"/>
    <property type="match status" value="1"/>
</dbReference>
<dbReference type="InterPro" id="IPR016035">
    <property type="entry name" value="Acyl_Trfase/lysoPLipase"/>
</dbReference>
<gene>
    <name evidence="5" type="ORF">MNBD_GAMMA20-239</name>
</gene>
<feature type="compositionally biased region" description="Basic and acidic residues" evidence="2">
    <location>
        <begin position="147"/>
        <end position="156"/>
    </location>
</feature>
<evidence type="ECO:0000313" key="5">
    <source>
        <dbReference type="EMBL" id="VAX02265.1"/>
    </source>
</evidence>
<dbReference type="PANTHER" id="PTHR10728:SF40">
    <property type="entry name" value="PATATIN FAMILY PROTEIN"/>
    <property type="match status" value="1"/>
</dbReference>
<proteinExistence type="predicted"/>
<organism evidence="5">
    <name type="scientific">hydrothermal vent metagenome</name>
    <dbReference type="NCBI Taxonomy" id="652676"/>
    <lineage>
        <taxon>unclassified sequences</taxon>
        <taxon>metagenomes</taxon>
        <taxon>ecological metagenomes</taxon>
    </lineage>
</organism>
<reference evidence="5" key="1">
    <citation type="submission" date="2018-06" db="EMBL/GenBank/DDBJ databases">
        <authorList>
            <person name="Zhirakovskaya E."/>
        </authorList>
    </citation>
    <scope>NUCLEOTIDE SEQUENCE</scope>
</reference>
<dbReference type="Pfam" id="PF01734">
    <property type="entry name" value="Patatin"/>
    <property type="match status" value="1"/>
</dbReference>
<evidence type="ECO:0000256" key="2">
    <source>
        <dbReference type="SAM" id="MobiDB-lite"/>
    </source>
</evidence>
<feature type="transmembrane region" description="Helical" evidence="3">
    <location>
        <begin position="370"/>
        <end position="388"/>
    </location>
</feature>
<keyword evidence="3" id="KW-0812">Transmembrane</keyword>
<feature type="transmembrane region" description="Helical" evidence="3">
    <location>
        <begin position="241"/>
        <end position="264"/>
    </location>
</feature>
<feature type="transmembrane region" description="Helical" evidence="3">
    <location>
        <begin position="288"/>
        <end position="310"/>
    </location>
</feature>
<evidence type="ECO:0000256" key="3">
    <source>
        <dbReference type="SAM" id="Phobius"/>
    </source>
</evidence>
<feature type="region of interest" description="Disordered" evidence="2">
    <location>
        <begin position="618"/>
        <end position="638"/>
    </location>
</feature>
<sequence>MADNSSGKENDNSSGDTASYIQYDAKDIQYFGAQGVIEKELEYIRRRRGLPEQETSASDELKLTGLALSGGGIRSASFSLGVMQALAHNGWLKNFDYLSTVSGGGYIGASVSWLLSQEHDPDTTDSKRFGLDRQTFPYGTYPMSGSDPERRRKANTEDTQAAGLDRRIFPYGTYPISGSNPELHRKANTDDTQATSLDAAPGLDQIYKGKLLRYLRQGAKYLTPGDGINAMSLVAVILRGALVSLSVYAGLLLVLFLAVAYPLLSHTSAHLGLPLGPPLGLPKDADNLALWSGLLLAGLFVVSSLGYAMFTRVWSKSKSECGREDKKSIAYRWRQIYERGASILLIFTVALLVLGAVPVVYDALGAEQGWIGALSTLFGALSGVFAFFKTSSGKKGRIPMGLVVTVATAAIWFGLLLLAYHFATKLSECTTGQDIVALIGGTALAIAILSAFLGWTTNINYLSIHRYYRDRLMELFMPDIDKVLDGKIATRAAASADKMPIHELLAENDSKGIEANPAPYPLINTNVVLESSNIPKFRGRGGDNFILSPYFCGSNATGWRKSADFMDGRMTLPTAMAISGAAVNPSTGIGGQGVTRQPLLSMLMGLLNIRLGYWASNPNPNPRKKAGTRPSDKQKSRGVPNFLFPGLCEIFFRSRLNEAGAFVQLTDGGHFENLALYELIRRRTRLIVLCDGGADPDYQFSDFANAVEKVRVDFGTLILCDCEGLQALVPRRKTGADTADDAIPCAERGYIMCPIIYPDNSQGRLIYLKTSFFEQLSADLYGYKKTHPQFPDEPTSDQFFDEKQFEAYRELGFQTAWRMMQDASICDDAFVRPLRANN</sequence>
<keyword evidence="3" id="KW-1133">Transmembrane helix</keyword>
<accession>A0A3B1B7I1</accession>
<dbReference type="GO" id="GO:0046475">
    <property type="term" value="P:glycerophospholipid catabolic process"/>
    <property type="evidence" value="ECO:0007669"/>
    <property type="project" value="TreeGrafter"/>
</dbReference>
<dbReference type="InterPro" id="IPR002641">
    <property type="entry name" value="PNPLA_dom"/>
</dbReference>
<feature type="domain" description="PNPLA" evidence="4">
    <location>
        <begin position="66"/>
        <end position="123"/>
    </location>
</feature>